<name>A0A238LJR7_9RHOB</name>
<evidence type="ECO:0000256" key="2">
    <source>
        <dbReference type="ARBA" id="ARBA00023136"/>
    </source>
</evidence>
<keyword evidence="1" id="KW-0732">Signal</keyword>
<accession>A0A238LJR7</accession>
<evidence type="ECO:0000259" key="3">
    <source>
        <dbReference type="Pfam" id="PF04355"/>
    </source>
</evidence>
<keyword evidence="2" id="KW-0472">Membrane</keyword>
<dbReference type="Gene3D" id="3.30.1450.10">
    <property type="match status" value="1"/>
</dbReference>
<proteinExistence type="predicted"/>
<dbReference type="Proteomes" id="UP000201613">
    <property type="component" value="Unassembled WGS sequence"/>
</dbReference>
<protein>
    <submittedName>
        <fullName evidence="4">SmpA / OmlA family protein</fullName>
    </submittedName>
</protein>
<gene>
    <name evidence="4" type="ORF">LOM8899_03806</name>
</gene>
<dbReference type="OrthoDB" id="7203955at2"/>
<dbReference type="GO" id="GO:0019867">
    <property type="term" value="C:outer membrane"/>
    <property type="evidence" value="ECO:0007669"/>
    <property type="project" value="InterPro"/>
</dbReference>
<evidence type="ECO:0000313" key="4">
    <source>
        <dbReference type="EMBL" id="SMY09635.1"/>
    </source>
</evidence>
<keyword evidence="5" id="KW-1185">Reference proteome</keyword>
<dbReference type="EMBL" id="FXZK01000011">
    <property type="protein sequence ID" value="SMY09635.1"/>
    <property type="molecule type" value="Genomic_DNA"/>
</dbReference>
<dbReference type="InterPro" id="IPR037873">
    <property type="entry name" value="BamE-like"/>
</dbReference>
<dbReference type="AlphaFoldDB" id="A0A238LJR7"/>
<evidence type="ECO:0000256" key="1">
    <source>
        <dbReference type="ARBA" id="ARBA00022729"/>
    </source>
</evidence>
<dbReference type="InterPro" id="IPR007450">
    <property type="entry name" value="BamE_dom"/>
</dbReference>
<reference evidence="4 5" key="1">
    <citation type="submission" date="2017-05" db="EMBL/GenBank/DDBJ databases">
        <authorList>
            <person name="Song R."/>
            <person name="Chenine A.L."/>
            <person name="Ruprecht R.M."/>
        </authorList>
    </citation>
    <scope>NUCLEOTIDE SEQUENCE [LARGE SCALE GENOMIC DNA]</scope>
    <source>
        <strain evidence="4 5">CECT 8899</strain>
    </source>
</reference>
<organism evidence="4 5">
    <name type="scientific">Flavimaricola marinus</name>
    <dbReference type="NCBI Taxonomy" id="1819565"/>
    <lineage>
        <taxon>Bacteria</taxon>
        <taxon>Pseudomonadati</taxon>
        <taxon>Pseudomonadota</taxon>
        <taxon>Alphaproteobacteria</taxon>
        <taxon>Rhodobacterales</taxon>
        <taxon>Paracoccaceae</taxon>
        <taxon>Flavimaricola</taxon>
    </lineage>
</organism>
<dbReference type="PROSITE" id="PS51257">
    <property type="entry name" value="PROKAR_LIPOPROTEIN"/>
    <property type="match status" value="1"/>
</dbReference>
<dbReference type="RefSeq" id="WP_093993819.1">
    <property type="nucleotide sequence ID" value="NZ_FXZK01000011.1"/>
</dbReference>
<dbReference type="Pfam" id="PF04355">
    <property type="entry name" value="BamE"/>
    <property type="match status" value="1"/>
</dbReference>
<sequence>MNRRHILAQYGLHRLALVLALCVSAACTPIYRNHGYIPLEADLALLTVGVDTRESVIQAVGSPTAGGVLSESGYYYVASRFRHYGFLEPAEIEREVLAISFNAAGTVSNIERFGLEQGRVVTLSRRVTDDNIQDVTFLEQLLGNLGNIDASTLFGSDG</sequence>
<evidence type="ECO:0000313" key="5">
    <source>
        <dbReference type="Proteomes" id="UP000201613"/>
    </source>
</evidence>
<feature type="domain" description="Outer membrane protein assembly factor BamE" evidence="3">
    <location>
        <begin position="35"/>
        <end position="110"/>
    </location>
</feature>